<dbReference type="InterPro" id="IPR005135">
    <property type="entry name" value="Endo/exonuclease/phosphatase"/>
</dbReference>
<evidence type="ECO:0000313" key="2">
    <source>
        <dbReference type="EMBL" id="KYQ54063.1"/>
    </source>
</evidence>
<dbReference type="Proteomes" id="UP000075809">
    <property type="component" value="Unassembled WGS sequence"/>
</dbReference>
<gene>
    <name evidence="2" type="ORF">ALC60_07032</name>
</gene>
<protein>
    <submittedName>
        <fullName evidence="2">RNA-directed DNA polymerase from mobile element jockey</fullName>
    </submittedName>
</protein>
<keyword evidence="3" id="KW-1185">Reference proteome</keyword>
<keyword evidence="2" id="KW-0548">Nucleotidyltransferase</keyword>
<accession>A0A151X102</accession>
<keyword evidence="2" id="KW-0808">Transferase</keyword>
<dbReference type="InterPro" id="IPR036691">
    <property type="entry name" value="Endo/exonu/phosph_ase_sf"/>
</dbReference>
<keyword evidence="2" id="KW-0695">RNA-directed DNA polymerase</keyword>
<name>A0A151X102_9HYME</name>
<proteinExistence type="predicted"/>
<dbReference type="PANTHER" id="PTHR33273">
    <property type="entry name" value="DOMAIN-CONTAINING PROTEIN, PUTATIVE-RELATED"/>
    <property type="match status" value="1"/>
</dbReference>
<dbReference type="GO" id="GO:0003964">
    <property type="term" value="F:RNA-directed DNA polymerase activity"/>
    <property type="evidence" value="ECO:0007669"/>
    <property type="project" value="UniProtKB-KW"/>
</dbReference>
<dbReference type="PANTHER" id="PTHR33273:SF4">
    <property type="entry name" value="ENDONUCLEASE_EXONUCLEASE_PHOSPHATASE DOMAIN-CONTAINING PROTEIN"/>
    <property type="match status" value="1"/>
</dbReference>
<feature type="domain" description="Endonuclease/exonuclease/phosphatase" evidence="1">
    <location>
        <begin position="105"/>
        <end position="220"/>
    </location>
</feature>
<dbReference type="SUPFAM" id="SSF56219">
    <property type="entry name" value="DNase I-like"/>
    <property type="match status" value="1"/>
</dbReference>
<dbReference type="EMBL" id="KQ982594">
    <property type="protein sequence ID" value="KYQ54063.1"/>
    <property type="molecule type" value="Genomic_DNA"/>
</dbReference>
<dbReference type="Gene3D" id="3.60.10.10">
    <property type="entry name" value="Endonuclease/exonuclease/phosphatase"/>
    <property type="match status" value="1"/>
</dbReference>
<evidence type="ECO:0000313" key="3">
    <source>
        <dbReference type="Proteomes" id="UP000075809"/>
    </source>
</evidence>
<dbReference type="STRING" id="64791.A0A151X102"/>
<evidence type="ECO:0000259" key="1">
    <source>
        <dbReference type="Pfam" id="PF14529"/>
    </source>
</evidence>
<organism evidence="2 3">
    <name type="scientific">Mycetomoellerius zeteki</name>
    <dbReference type="NCBI Taxonomy" id="64791"/>
    <lineage>
        <taxon>Eukaryota</taxon>
        <taxon>Metazoa</taxon>
        <taxon>Ecdysozoa</taxon>
        <taxon>Arthropoda</taxon>
        <taxon>Hexapoda</taxon>
        <taxon>Insecta</taxon>
        <taxon>Pterygota</taxon>
        <taxon>Neoptera</taxon>
        <taxon>Endopterygota</taxon>
        <taxon>Hymenoptera</taxon>
        <taxon>Apocrita</taxon>
        <taxon>Aculeata</taxon>
        <taxon>Formicoidea</taxon>
        <taxon>Formicidae</taxon>
        <taxon>Myrmicinae</taxon>
        <taxon>Mycetomoellerius</taxon>
    </lineage>
</organism>
<dbReference type="AlphaFoldDB" id="A0A151X102"/>
<reference evidence="2 3" key="1">
    <citation type="submission" date="2015-09" db="EMBL/GenBank/DDBJ databases">
        <title>Trachymyrmex zeteki WGS genome.</title>
        <authorList>
            <person name="Nygaard S."/>
            <person name="Hu H."/>
            <person name="Boomsma J."/>
            <person name="Zhang G."/>
        </authorList>
    </citation>
    <scope>NUCLEOTIDE SEQUENCE [LARGE SCALE GENOMIC DNA]</scope>
    <source>
        <strain evidence="2">Tzet28-1</strain>
        <tissue evidence="2">Whole body</tissue>
    </source>
</reference>
<sequence length="320" mass="35274">MSNLHSLRIAYWNCRGALGKMGDIEKLAESFDILFLAETCIDPSHDFRVRGFDCLRIDSNLANIRGMMVFIRNPIIYSPLDLSSSLDDSFEALGISLTLDNSRLLLIGAYRHPNVPASAKVVSSITSYLNNDDYSILLGDLNAHHPMWGGSRTNSAGRLLGRCIDDYHLVILNSPSSPTYISFSPPGSSTIDLAIASPRISSLCDAQVLPDLLSSDHYPVEVRINCMVHTSLVFSNKIKLTKSQWDAVVQYLHNNADSISQGISNIDYPVSQYNTFMTLSRLAINTFPLLNLLLPNLHGLLLPIGVLRQTLGGTQSVLPR</sequence>
<dbReference type="Pfam" id="PF14529">
    <property type="entry name" value="Exo_endo_phos_2"/>
    <property type="match status" value="1"/>
</dbReference>